<dbReference type="InterPro" id="IPR001356">
    <property type="entry name" value="HD"/>
</dbReference>
<dbReference type="EMBL" id="MU002520">
    <property type="protein sequence ID" value="KAF2786207.1"/>
    <property type="molecule type" value="Genomic_DNA"/>
</dbReference>
<reference evidence="7" key="1">
    <citation type="journal article" date="2020" name="Stud. Mycol.">
        <title>101 Dothideomycetes genomes: a test case for predicting lifestyles and emergence of pathogens.</title>
        <authorList>
            <person name="Haridas S."/>
            <person name="Albert R."/>
            <person name="Binder M."/>
            <person name="Bloem J."/>
            <person name="Labutti K."/>
            <person name="Salamov A."/>
            <person name="Andreopoulos B."/>
            <person name="Baker S."/>
            <person name="Barry K."/>
            <person name="Bills G."/>
            <person name="Bluhm B."/>
            <person name="Cannon C."/>
            <person name="Castanera R."/>
            <person name="Culley D."/>
            <person name="Daum C."/>
            <person name="Ezra D."/>
            <person name="Gonzalez J."/>
            <person name="Henrissat B."/>
            <person name="Kuo A."/>
            <person name="Liang C."/>
            <person name="Lipzen A."/>
            <person name="Lutzoni F."/>
            <person name="Magnuson J."/>
            <person name="Mondo S."/>
            <person name="Nolan M."/>
            <person name="Ohm R."/>
            <person name="Pangilinan J."/>
            <person name="Park H.-J."/>
            <person name="Ramirez L."/>
            <person name="Alfaro M."/>
            <person name="Sun H."/>
            <person name="Tritt A."/>
            <person name="Yoshinaga Y."/>
            <person name="Zwiers L.-H."/>
            <person name="Turgeon B."/>
            <person name="Goodwin S."/>
            <person name="Spatafora J."/>
            <person name="Crous P."/>
            <person name="Grigoriev I."/>
        </authorList>
    </citation>
    <scope>NUCLEOTIDE SEQUENCE</scope>
    <source>
        <strain evidence="7">CBS 109.77</strain>
    </source>
</reference>
<evidence type="ECO:0000313" key="7">
    <source>
        <dbReference type="EMBL" id="KAF2786207.1"/>
    </source>
</evidence>
<evidence type="ECO:0000256" key="1">
    <source>
        <dbReference type="ARBA" id="ARBA00023125"/>
    </source>
</evidence>
<keyword evidence="1 4" id="KW-0238">DNA-binding</keyword>
<feature type="compositionally biased region" description="Pro residues" evidence="5">
    <location>
        <begin position="137"/>
        <end position="148"/>
    </location>
</feature>
<dbReference type="Gene3D" id="1.10.10.60">
    <property type="entry name" value="Homeodomain-like"/>
    <property type="match status" value="1"/>
</dbReference>
<gene>
    <name evidence="7" type="ORF">K505DRAFT_150719</name>
</gene>
<evidence type="ECO:0000256" key="5">
    <source>
        <dbReference type="SAM" id="MobiDB-lite"/>
    </source>
</evidence>
<keyword evidence="3 4" id="KW-0539">Nucleus</keyword>
<dbReference type="SUPFAM" id="SSF46689">
    <property type="entry name" value="Homeodomain-like"/>
    <property type="match status" value="1"/>
</dbReference>
<evidence type="ECO:0000256" key="3">
    <source>
        <dbReference type="ARBA" id="ARBA00023242"/>
    </source>
</evidence>
<dbReference type="GO" id="GO:0003677">
    <property type="term" value="F:DNA binding"/>
    <property type="evidence" value="ECO:0007669"/>
    <property type="project" value="UniProtKB-UniRule"/>
</dbReference>
<dbReference type="SMART" id="SM00389">
    <property type="entry name" value="HOX"/>
    <property type="match status" value="1"/>
</dbReference>
<feature type="region of interest" description="Disordered" evidence="5">
    <location>
        <begin position="242"/>
        <end position="324"/>
    </location>
</feature>
<dbReference type="PROSITE" id="PS50071">
    <property type="entry name" value="HOMEOBOX_2"/>
    <property type="match status" value="1"/>
</dbReference>
<feature type="compositionally biased region" description="Basic and acidic residues" evidence="5">
    <location>
        <begin position="115"/>
        <end position="128"/>
    </location>
</feature>
<feature type="compositionally biased region" description="Polar residues" evidence="5">
    <location>
        <begin position="149"/>
        <end position="158"/>
    </location>
</feature>
<feature type="region of interest" description="Disordered" evidence="5">
    <location>
        <begin position="432"/>
        <end position="451"/>
    </location>
</feature>
<feature type="compositionally biased region" description="Low complexity" evidence="5">
    <location>
        <begin position="87"/>
        <end position="102"/>
    </location>
</feature>
<sequence>MEYLTLQDLPHRHLQPLHSNSMGSIGHPHHQRGAEQGGLRDLAAVCEIAPFLPLLASPALLPTASTPASSSPFSPLTMYTSSISSYSSSATSPSSYSSSISPKGRPALALPRLDSLGERAADSDDSKQNHHMRNSPPFQPGEQPPAPNTLPSFSQLLQNVREPSPPRTPSRSNGSMEKSPVAPAQHLDDIAWSDKKRRRTDTIVNVHHRPSNAPEYSVYDARRPTSIAIDPALTSVYSPRVLTHSGAPSHHHRPSLPYPQPPPNTATHARHQSSPVPHSHVAYHSQHAPNMIPPGPYPSASLHHGVPYDHRPSYYQDPHAAQHGHPYGRAPHHEAYYSRPPYTGPPHPSYENAYHHQSQPYNYTFQSALGVDNNSFSRKRRGNLPKEATGILKAWFSAHRESPYPTEDEKLSLCNQTQLSLNQVSNWFINARRRAPQKEQRDKRETANEDA</sequence>
<dbReference type="GO" id="GO:0006355">
    <property type="term" value="P:regulation of DNA-templated transcription"/>
    <property type="evidence" value="ECO:0007669"/>
    <property type="project" value="InterPro"/>
</dbReference>
<evidence type="ECO:0000256" key="2">
    <source>
        <dbReference type="ARBA" id="ARBA00023155"/>
    </source>
</evidence>
<organism evidence="7 8">
    <name type="scientific">Melanomma pulvis-pyrius CBS 109.77</name>
    <dbReference type="NCBI Taxonomy" id="1314802"/>
    <lineage>
        <taxon>Eukaryota</taxon>
        <taxon>Fungi</taxon>
        <taxon>Dikarya</taxon>
        <taxon>Ascomycota</taxon>
        <taxon>Pezizomycotina</taxon>
        <taxon>Dothideomycetes</taxon>
        <taxon>Pleosporomycetidae</taxon>
        <taxon>Pleosporales</taxon>
        <taxon>Melanommataceae</taxon>
        <taxon>Melanomma</taxon>
    </lineage>
</organism>
<evidence type="ECO:0000259" key="6">
    <source>
        <dbReference type="PROSITE" id="PS50071"/>
    </source>
</evidence>
<dbReference type="CDD" id="cd00086">
    <property type="entry name" value="homeodomain"/>
    <property type="match status" value="1"/>
</dbReference>
<dbReference type="AlphaFoldDB" id="A0A6A6WQV2"/>
<feature type="region of interest" description="Disordered" evidence="5">
    <location>
        <begin position="87"/>
        <end position="195"/>
    </location>
</feature>
<dbReference type="GO" id="GO:0005634">
    <property type="term" value="C:nucleus"/>
    <property type="evidence" value="ECO:0007669"/>
    <property type="project" value="UniProtKB-SubCell"/>
</dbReference>
<feature type="DNA-binding region" description="Homeobox" evidence="4">
    <location>
        <begin position="377"/>
        <end position="439"/>
    </location>
</feature>
<dbReference type="Proteomes" id="UP000799757">
    <property type="component" value="Unassembled WGS sequence"/>
</dbReference>
<dbReference type="PANTHER" id="PTHR11850">
    <property type="entry name" value="HOMEOBOX PROTEIN TRANSCRIPTION FACTORS"/>
    <property type="match status" value="1"/>
</dbReference>
<feature type="domain" description="Homeobox" evidence="6">
    <location>
        <begin position="375"/>
        <end position="438"/>
    </location>
</feature>
<comment type="subcellular location">
    <subcellularLocation>
        <location evidence="4">Nucleus</location>
    </subcellularLocation>
</comment>
<dbReference type="Pfam" id="PF05920">
    <property type="entry name" value="Homeobox_KN"/>
    <property type="match status" value="1"/>
</dbReference>
<proteinExistence type="predicted"/>
<dbReference type="InterPro" id="IPR009057">
    <property type="entry name" value="Homeodomain-like_sf"/>
</dbReference>
<name>A0A6A6WQV2_9PLEO</name>
<dbReference type="OrthoDB" id="10056939at2759"/>
<dbReference type="InterPro" id="IPR050224">
    <property type="entry name" value="TALE_homeobox"/>
</dbReference>
<dbReference type="InterPro" id="IPR008422">
    <property type="entry name" value="KN_HD"/>
</dbReference>
<evidence type="ECO:0000313" key="8">
    <source>
        <dbReference type="Proteomes" id="UP000799757"/>
    </source>
</evidence>
<feature type="region of interest" description="Disordered" evidence="5">
    <location>
        <begin position="1"/>
        <end position="36"/>
    </location>
</feature>
<keyword evidence="2 4" id="KW-0371">Homeobox</keyword>
<keyword evidence="8" id="KW-1185">Reference proteome</keyword>
<accession>A0A6A6WQV2</accession>
<protein>
    <recommendedName>
        <fullName evidence="6">Homeobox domain-containing protein</fullName>
    </recommendedName>
</protein>
<feature type="compositionally biased region" description="Basic and acidic residues" evidence="5">
    <location>
        <begin position="436"/>
        <end position="451"/>
    </location>
</feature>
<evidence type="ECO:0000256" key="4">
    <source>
        <dbReference type="PROSITE-ProRule" id="PRU00108"/>
    </source>
</evidence>